<gene>
    <name evidence="4" type="ORF">SAMN06295909_2476</name>
</gene>
<comment type="similarity">
    <text evidence="1">Belongs to the CdaR family.</text>
</comment>
<feature type="domain" description="PucR C-terminal helix-turn-helix" evidence="2">
    <location>
        <begin position="465"/>
        <end position="523"/>
    </location>
</feature>
<evidence type="ECO:0000256" key="1">
    <source>
        <dbReference type="ARBA" id="ARBA00006754"/>
    </source>
</evidence>
<evidence type="ECO:0000313" key="4">
    <source>
        <dbReference type="EMBL" id="SMQ71180.1"/>
    </source>
</evidence>
<dbReference type="InterPro" id="IPR025736">
    <property type="entry name" value="PucR_C-HTH_dom"/>
</dbReference>
<dbReference type="Pfam" id="PF17853">
    <property type="entry name" value="GGDEF_2"/>
    <property type="match status" value="1"/>
</dbReference>
<name>A0ABY1RHL0_9MICO</name>
<dbReference type="InterPro" id="IPR042070">
    <property type="entry name" value="PucR_C-HTH_sf"/>
</dbReference>
<dbReference type="Pfam" id="PF13556">
    <property type="entry name" value="HTH_30"/>
    <property type="match status" value="1"/>
</dbReference>
<dbReference type="PANTHER" id="PTHR33744:SF17">
    <property type="entry name" value="CONSERVED PROTEIN"/>
    <property type="match status" value="1"/>
</dbReference>
<dbReference type="InterPro" id="IPR051448">
    <property type="entry name" value="CdaR-like_regulators"/>
</dbReference>
<dbReference type="Gene3D" id="1.10.10.2840">
    <property type="entry name" value="PucR C-terminal helix-turn-helix domain"/>
    <property type="match status" value="1"/>
</dbReference>
<evidence type="ECO:0000259" key="3">
    <source>
        <dbReference type="Pfam" id="PF17853"/>
    </source>
</evidence>
<organism evidence="4 5">
    <name type="scientific">Plantibacter elymi</name>
    <name type="common">nom. nud.</name>
    <dbReference type="NCBI Taxonomy" id="199708"/>
    <lineage>
        <taxon>Bacteria</taxon>
        <taxon>Bacillati</taxon>
        <taxon>Actinomycetota</taxon>
        <taxon>Actinomycetes</taxon>
        <taxon>Micrococcales</taxon>
        <taxon>Microbacteriaceae</taxon>
        <taxon>Plantibacter</taxon>
    </lineage>
</organism>
<dbReference type="RefSeq" id="WP_165767038.1">
    <property type="nucleotide sequence ID" value="NZ_FXWJ01000003.1"/>
</dbReference>
<evidence type="ECO:0000313" key="5">
    <source>
        <dbReference type="Proteomes" id="UP000194464"/>
    </source>
</evidence>
<sequence>MTVALGKMLDELGPVALELIAGRIVASAPVVDVLYYDPLEPITTTESAILLCPGVAGTEALGELLTEASLSSVVAVIVRSAVTAPRDAVRLAVERGIAVFELADGYTWRHLIVSVHQILGDALTPDRITSGPAAEDLFALANAVAQMVGAPVTIEDLGSKILAFSDDQNRADEARKATVLARQVSQHNTDFLRSEGFFTRIYGRDEVVHVPTEGVGGTIPRAVVRLHHQGRTLGSIWAATAAGPSTDLHEALLQGAAMVAPRVAELAAGERAAQAGTAAQVLGLMRGGPTAREEAFKLGITRSRWVVVAIASQEPGAMDTAMREAALVFGSHIRGTFPKARSALVDGHLYAVVPLGKNGDVTVAATIKIFVKTWSAQALLAVIGDSVGDAADIPDSRRSADQALRALLLQPVRPRPAVPMLLLAAELQDAVLLQRLTDLMAAEHVQPMGPLERLIRYDTHHDTDLVATLRAWLDAFGDVSAAAVSLHVHANTFRYRLRRVAEIGEVDLGNSESRFSLMLQLRILQHSSTPE</sequence>
<feature type="domain" description="CdaR GGDEF-like" evidence="3">
    <location>
        <begin position="290"/>
        <end position="406"/>
    </location>
</feature>
<dbReference type="Proteomes" id="UP000194464">
    <property type="component" value="Unassembled WGS sequence"/>
</dbReference>
<accession>A0ABY1RHL0</accession>
<comment type="caution">
    <text evidence="4">The sequence shown here is derived from an EMBL/GenBank/DDBJ whole genome shotgun (WGS) entry which is preliminary data.</text>
</comment>
<dbReference type="EMBL" id="FXWJ01000003">
    <property type="protein sequence ID" value="SMQ71180.1"/>
    <property type="molecule type" value="Genomic_DNA"/>
</dbReference>
<evidence type="ECO:0000259" key="2">
    <source>
        <dbReference type="Pfam" id="PF13556"/>
    </source>
</evidence>
<dbReference type="InterPro" id="IPR041522">
    <property type="entry name" value="CdaR_GGDEF"/>
</dbReference>
<reference evidence="4 5" key="1">
    <citation type="submission" date="2017-04" db="EMBL/GenBank/DDBJ databases">
        <authorList>
            <person name="Varghese N."/>
            <person name="Submissions S."/>
        </authorList>
    </citation>
    <scope>NUCLEOTIDE SEQUENCE [LARGE SCALE GENOMIC DNA]</scope>
    <source>
        <strain evidence="4 5">VKM Ac-1784</strain>
    </source>
</reference>
<protein>
    <submittedName>
        <fullName evidence="4">PucR C-terminal helix-turn-helix domain-containing protein</fullName>
    </submittedName>
</protein>
<dbReference type="PANTHER" id="PTHR33744">
    <property type="entry name" value="CARBOHYDRATE DIACID REGULATOR"/>
    <property type="match status" value="1"/>
</dbReference>
<proteinExistence type="inferred from homology"/>
<keyword evidence="5" id="KW-1185">Reference proteome</keyword>